<evidence type="ECO:0000256" key="4">
    <source>
        <dbReference type="ARBA" id="ARBA00010848"/>
    </source>
</evidence>
<dbReference type="PANTHER" id="PTHR43756:SF5">
    <property type="entry name" value="CHOLINE MONOOXYGENASE, CHLOROPLASTIC"/>
    <property type="match status" value="1"/>
</dbReference>
<keyword evidence="16" id="KW-1185">Reference proteome</keyword>
<dbReference type="OrthoDB" id="426882at2759"/>
<dbReference type="UniPathway" id="UPA00529">
    <property type="reaction ID" value="UER00430"/>
</dbReference>
<evidence type="ECO:0000256" key="11">
    <source>
        <dbReference type="ARBA" id="ARBA00023014"/>
    </source>
</evidence>
<dbReference type="InterPro" id="IPR017941">
    <property type="entry name" value="Rieske_2Fe-2S"/>
</dbReference>
<dbReference type="CDD" id="cd00680">
    <property type="entry name" value="RHO_alpha_C"/>
    <property type="match status" value="1"/>
</dbReference>
<reference evidence="15" key="2">
    <citation type="submission" date="2020-05" db="EMBL/GenBank/DDBJ databases">
        <authorList>
            <person name="Kim H.-S."/>
            <person name="Proctor R.H."/>
            <person name="Brown D.W."/>
        </authorList>
    </citation>
    <scope>NUCLEOTIDE SEQUENCE</scope>
    <source>
        <strain evidence="15">NRRL 22465</strain>
    </source>
</reference>
<keyword evidence="9" id="KW-0560">Oxidoreductase</keyword>
<comment type="catalytic activity">
    <reaction evidence="12">
        <text>choline + 2 reduced [2Fe-2S]-[ferredoxin] + O2 + 2 H(+) = betaine aldehyde hydrate + 2 oxidized [2Fe-2S]-[ferredoxin] + H2O</text>
        <dbReference type="Rhea" id="RHEA:17769"/>
        <dbReference type="Rhea" id="RHEA-COMP:10000"/>
        <dbReference type="Rhea" id="RHEA-COMP:10001"/>
        <dbReference type="ChEBI" id="CHEBI:15354"/>
        <dbReference type="ChEBI" id="CHEBI:15377"/>
        <dbReference type="ChEBI" id="CHEBI:15378"/>
        <dbReference type="ChEBI" id="CHEBI:15379"/>
        <dbReference type="ChEBI" id="CHEBI:15870"/>
        <dbReference type="ChEBI" id="CHEBI:33737"/>
        <dbReference type="ChEBI" id="CHEBI:33738"/>
        <dbReference type="EC" id="1.14.15.7"/>
    </reaction>
</comment>
<feature type="domain" description="Rieske" evidence="14">
    <location>
        <begin position="51"/>
        <end position="149"/>
    </location>
</feature>
<keyword evidence="11" id="KW-0411">Iron-sulfur</keyword>
<dbReference type="GO" id="GO:0005506">
    <property type="term" value="F:iron ion binding"/>
    <property type="evidence" value="ECO:0007669"/>
    <property type="project" value="InterPro"/>
</dbReference>
<evidence type="ECO:0000256" key="13">
    <source>
        <dbReference type="SAM" id="MobiDB-lite"/>
    </source>
</evidence>
<evidence type="ECO:0000256" key="12">
    <source>
        <dbReference type="ARBA" id="ARBA00049097"/>
    </source>
</evidence>
<comment type="similarity">
    <text evidence="4">Belongs to the choline monooxygenase family.</text>
</comment>
<keyword evidence="10" id="KW-0408">Iron</keyword>
<evidence type="ECO:0000256" key="3">
    <source>
        <dbReference type="ARBA" id="ARBA00004866"/>
    </source>
</evidence>
<gene>
    <name evidence="15" type="ORF">FZEAL_8508</name>
</gene>
<protein>
    <recommendedName>
        <fullName evidence="6">Choline monooxygenase, chloroplastic</fullName>
        <ecNumber evidence="5">1.14.15.7</ecNumber>
    </recommendedName>
</protein>
<comment type="function">
    <text evidence="2">Catalyzes the first step of the osmoprotectant glycine betaine synthesis.</text>
</comment>
<comment type="cofactor">
    <cofactor evidence="1">
        <name>Fe cation</name>
        <dbReference type="ChEBI" id="CHEBI:24875"/>
    </cofactor>
</comment>
<dbReference type="EMBL" id="JABEYC010000728">
    <property type="protein sequence ID" value="KAF4974581.1"/>
    <property type="molecule type" value="Genomic_DNA"/>
</dbReference>
<dbReference type="AlphaFoldDB" id="A0A8H4UE07"/>
<name>A0A8H4UE07_9HYPO</name>
<evidence type="ECO:0000256" key="7">
    <source>
        <dbReference type="ARBA" id="ARBA00022714"/>
    </source>
</evidence>
<dbReference type="Gene3D" id="3.90.380.10">
    <property type="entry name" value="Naphthalene 1,2-dioxygenase Alpha Subunit, Chain A, domain 1"/>
    <property type="match status" value="1"/>
</dbReference>
<dbReference type="Pfam" id="PF00848">
    <property type="entry name" value="Ring_hydroxyl_A"/>
    <property type="match status" value="1"/>
</dbReference>
<dbReference type="EC" id="1.14.15.7" evidence="5"/>
<evidence type="ECO:0000256" key="8">
    <source>
        <dbReference type="ARBA" id="ARBA00022723"/>
    </source>
</evidence>
<dbReference type="SUPFAM" id="SSF50022">
    <property type="entry name" value="ISP domain"/>
    <property type="match status" value="1"/>
</dbReference>
<dbReference type="GO" id="GO:0051537">
    <property type="term" value="F:2 iron, 2 sulfur cluster binding"/>
    <property type="evidence" value="ECO:0007669"/>
    <property type="project" value="UniProtKB-KW"/>
</dbReference>
<dbReference type="PROSITE" id="PS51296">
    <property type="entry name" value="RIESKE"/>
    <property type="match status" value="1"/>
</dbReference>
<dbReference type="PANTHER" id="PTHR43756">
    <property type="entry name" value="CHOLINE MONOOXYGENASE, CHLOROPLASTIC"/>
    <property type="match status" value="1"/>
</dbReference>
<dbReference type="GO" id="GO:0019133">
    <property type="term" value="F:choline monooxygenase activity"/>
    <property type="evidence" value="ECO:0007669"/>
    <property type="project" value="UniProtKB-EC"/>
</dbReference>
<dbReference type="PRINTS" id="PR00090">
    <property type="entry name" value="RNGDIOXGNASE"/>
</dbReference>
<evidence type="ECO:0000256" key="1">
    <source>
        <dbReference type="ARBA" id="ARBA00001962"/>
    </source>
</evidence>
<dbReference type="SUPFAM" id="SSF55961">
    <property type="entry name" value="Bet v1-like"/>
    <property type="match status" value="1"/>
</dbReference>
<dbReference type="InterPro" id="IPR036922">
    <property type="entry name" value="Rieske_2Fe-2S_sf"/>
</dbReference>
<evidence type="ECO:0000259" key="14">
    <source>
        <dbReference type="PROSITE" id="PS51296"/>
    </source>
</evidence>
<keyword evidence="8" id="KW-0479">Metal-binding</keyword>
<evidence type="ECO:0000256" key="9">
    <source>
        <dbReference type="ARBA" id="ARBA00023002"/>
    </source>
</evidence>
<evidence type="ECO:0000256" key="5">
    <source>
        <dbReference type="ARBA" id="ARBA00012763"/>
    </source>
</evidence>
<dbReference type="Gene3D" id="2.102.10.10">
    <property type="entry name" value="Rieske [2Fe-2S] iron-sulphur domain"/>
    <property type="match status" value="1"/>
</dbReference>
<dbReference type="GO" id="GO:0019285">
    <property type="term" value="P:glycine betaine biosynthetic process from choline"/>
    <property type="evidence" value="ECO:0007669"/>
    <property type="project" value="UniProtKB-UniPathway"/>
</dbReference>
<organism evidence="15 16">
    <name type="scientific">Fusarium zealandicum</name>
    <dbReference type="NCBI Taxonomy" id="1053134"/>
    <lineage>
        <taxon>Eukaryota</taxon>
        <taxon>Fungi</taxon>
        <taxon>Dikarya</taxon>
        <taxon>Ascomycota</taxon>
        <taxon>Pezizomycotina</taxon>
        <taxon>Sordariomycetes</taxon>
        <taxon>Hypocreomycetidae</taxon>
        <taxon>Hypocreales</taxon>
        <taxon>Nectriaceae</taxon>
        <taxon>Fusarium</taxon>
        <taxon>Fusarium staphyleae species complex</taxon>
    </lineage>
</organism>
<evidence type="ECO:0000256" key="2">
    <source>
        <dbReference type="ARBA" id="ARBA00002149"/>
    </source>
</evidence>
<keyword evidence="7" id="KW-0001">2Fe-2S</keyword>
<sequence length="406" mass="46331">MSISFLKKYFATPAAPPQKEGKSTVRALPASWYNSMDIYQLERRAIFSKKWLTTTHKIRIPNAGDWVKHEVANFEFIVMRDAQDRIQAFHNVCTQSGLPIVTEDLGNAFDFTCECHNISYTPSGKIIPDTAEGLLGIHVHVDRNGFVWINMDAGEEPEIAWEDDFKGIDEQPRYEHYNFNDYTFDHTWEMIGDYNWKALADNYNECYHCQVAHPDIPTIADLSTYYVTTDSSYIQHFGNPTPEQIAKGFRVAPTYYWPNASTNVSPHFFFIQKFLPRGPTKSIMRYEVYRSKNTTDADFTIINDMYKRIMSEDKVLCAKAQKNLNAGVFVNGEMHPEMEKGPLFFQKRVRENLQIHSKMEQAAGKIISPAQRKLPQAPAAASESCQQEADESKQSGVATQAMGITA</sequence>
<accession>A0A8H4UE07</accession>
<evidence type="ECO:0000313" key="16">
    <source>
        <dbReference type="Proteomes" id="UP000635477"/>
    </source>
</evidence>
<evidence type="ECO:0000256" key="10">
    <source>
        <dbReference type="ARBA" id="ARBA00023004"/>
    </source>
</evidence>
<dbReference type="InterPro" id="IPR015879">
    <property type="entry name" value="Ring_hydroxy_dOase_asu_C_dom"/>
</dbReference>
<dbReference type="Proteomes" id="UP000635477">
    <property type="component" value="Unassembled WGS sequence"/>
</dbReference>
<dbReference type="InterPro" id="IPR001663">
    <property type="entry name" value="Rng_hydr_dOase-A"/>
</dbReference>
<comment type="pathway">
    <text evidence="3">Amine and polyamine biosynthesis; betaine biosynthesis via choline pathway; betaine aldehyde from choline (monooxygenase route): step 1/1.</text>
</comment>
<evidence type="ECO:0000256" key="6">
    <source>
        <dbReference type="ARBA" id="ARBA00014931"/>
    </source>
</evidence>
<comment type="caution">
    <text evidence="15">The sequence shown here is derived from an EMBL/GenBank/DDBJ whole genome shotgun (WGS) entry which is preliminary data.</text>
</comment>
<feature type="region of interest" description="Disordered" evidence="13">
    <location>
        <begin position="366"/>
        <end position="406"/>
    </location>
</feature>
<reference evidence="15" key="1">
    <citation type="journal article" date="2020" name="BMC Genomics">
        <title>Correction to: Identification and distribution of gene clusters required for synthesis of sphingolipid metabolism inhibitors in diverse species of the filamentous fungus Fusarium.</title>
        <authorList>
            <person name="Kim H.S."/>
            <person name="Lohmar J.M."/>
            <person name="Busman M."/>
            <person name="Brown D.W."/>
            <person name="Naumann T.A."/>
            <person name="Divon H.H."/>
            <person name="Lysoe E."/>
            <person name="Uhlig S."/>
            <person name="Proctor R.H."/>
        </authorList>
    </citation>
    <scope>NUCLEOTIDE SEQUENCE</scope>
    <source>
        <strain evidence="15">NRRL 22465</strain>
    </source>
</reference>
<proteinExistence type="inferred from homology"/>
<evidence type="ECO:0000313" key="15">
    <source>
        <dbReference type="EMBL" id="KAF4974581.1"/>
    </source>
</evidence>
<dbReference type="Pfam" id="PF00355">
    <property type="entry name" value="Rieske"/>
    <property type="match status" value="1"/>
</dbReference>